<protein>
    <submittedName>
        <fullName evidence="3">BIFUNCTIONAL TH2 PROTEIN</fullName>
    </submittedName>
</protein>
<reference evidence="3" key="1">
    <citation type="submission" date="2022-11" db="EMBL/GenBank/DDBJ databases">
        <authorList>
            <person name="Hyden B.L."/>
            <person name="Feng K."/>
            <person name="Yates T."/>
            <person name="Jawdy S."/>
            <person name="Smart L.B."/>
            <person name="Muchero W."/>
        </authorList>
    </citation>
    <scope>NUCLEOTIDE SEQUENCE</scope>
    <source>
        <tissue evidence="3">Shoot tip</tissue>
    </source>
</reference>
<dbReference type="OrthoDB" id="1740511at2759"/>
<evidence type="ECO:0000313" key="4">
    <source>
        <dbReference type="Proteomes" id="UP001151532"/>
    </source>
</evidence>
<accession>A0A9Q1A9P2</accession>
<feature type="non-terminal residue" evidence="3">
    <location>
        <position position="82"/>
    </location>
</feature>
<evidence type="ECO:0000256" key="1">
    <source>
        <dbReference type="SAM" id="MobiDB-lite"/>
    </source>
</evidence>
<proteinExistence type="predicted"/>
<gene>
    <name evidence="3" type="ORF">OIU79_023704</name>
</gene>
<feature type="compositionally biased region" description="Low complexity" evidence="1">
    <location>
        <begin position="9"/>
        <end position="22"/>
    </location>
</feature>
<feature type="region of interest" description="Disordered" evidence="1">
    <location>
        <begin position="1"/>
        <end position="22"/>
    </location>
</feature>
<organism evidence="3 4">
    <name type="scientific">Salix purpurea</name>
    <name type="common">Purple osier willow</name>
    <dbReference type="NCBI Taxonomy" id="77065"/>
    <lineage>
        <taxon>Eukaryota</taxon>
        <taxon>Viridiplantae</taxon>
        <taxon>Streptophyta</taxon>
        <taxon>Embryophyta</taxon>
        <taxon>Tracheophyta</taxon>
        <taxon>Spermatophyta</taxon>
        <taxon>Magnoliopsida</taxon>
        <taxon>eudicotyledons</taxon>
        <taxon>Gunneridae</taxon>
        <taxon>Pentapetalae</taxon>
        <taxon>rosids</taxon>
        <taxon>fabids</taxon>
        <taxon>Malpighiales</taxon>
        <taxon>Salicaceae</taxon>
        <taxon>Saliceae</taxon>
        <taxon>Salix</taxon>
    </lineage>
</organism>
<comment type="caution">
    <text evidence="3">The sequence shown here is derived from an EMBL/GenBank/DDBJ whole genome shotgun (WGS) entry which is preliminary data.</text>
</comment>
<feature type="domain" description="Thiaminase-2/PQQC" evidence="2">
    <location>
        <begin position="50"/>
        <end position="81"/>
    </location>
</feature>
<dbReference type="Proteomes" id="UP001151532">
    <property type="component" value="Chromosome 13"/>
</dbReference>
<dbReference type="GO" id="GO:0005829">
    <property type="term" value="C:cytosol"/>
    <property type="evidence" value="ECO:0007669"/>
    <property type="project" value="TreeGrafter"/>
</dbReference>
<evidence type="ECO:0000259" key="2">
    <source>
        <dbReference type="Pfam" id="PF03070"/>
    </source>
</evidence>
<name>A0A9Q1A9P2_SALPP</name>
<dbReference type="InterPro" id="IPR004305">
    <property type="entry name" value="Thiaminase-2/PQQC"/>
</dbReference>
<dbReference type="SUPFAM" id="SSF48613">
    <property type="entry name" value="Heme oxygenase-like"/>
    <property type="match status" value="1"/>
</dbReference>
<dbReference type="InterPro" id="IPR016084">
    <property type="entry name" value="Haem_Oase-like_multi-hlx"/>
</dbReference>
<dbReference type="PANTHER" id="PTHR43198">
    <property type="entry name" value="BIFUNCTIONAL TH2 PROTEIN"/>
    <property type="match status" value="1"/>
</dbReference>
<dbReference type="GO" id="GO:0006772">
    <property type="term" value="P:thiamine metabolic process"/>
    <property type="evidence" value="ECO:0007669"/>
    <property type="project" value="UniProtKB-ARBA"/>
</dbReference>
<dbReference type="InterPro" id="IPR050967">
    <property type="entry name" value="Thiamine_Salvage_TenA"/>
</dbReference>
<dbReference type="Gene3D" id="1.20.910.10">
    <property type="entry name" value="Heme oxygenase-like"/>
    <property type="match status" value="1"/>
</dbReference>
<dbReference type="AlphaFoldDB" id="A0A9Q1A9P2"/>
<evidence type="ECO:0000313" key="3">
    <source>
        <dbReference type="EMBL" id="KAJ6763016.1"/>
    </source>
</evidence>
<dbReference type="PANTHER" id="PTHR43198:SF2">
    <property type="entry name" value="SI:CH1073-67J19.1-RELATED"/>
    <property type="match status" value="1"/>
</dbReference>
<reference evidence="3" key="2">
    <citation type="journal article" date="2023" name="Int. J. Mol. Sci.">
        <title>De Novo Assembly and Annotation of 11 Diverse Shrub Willow (Salix) Genomes Reveals Novel Gene Organization in Sex-Linked Regions.</title>
        <authorList>
            <person name="Hyden B."/>
            <person name="Feng K."/>
            <person name="Yates T.B."/>
            <person name="Jawdy S."/>
            <person name="Cereghino C."/>
            <person name="Smart L.B."/>
            <person name="Muchero W."/>
        </authorList>
    </citation>
    <scope>NUCLEOTIDE SEQUENCE</scope>
    <source>
        <tissue evidence="3">Shoot tip</tissue>
    </source>
</reference>
<dbReference type="EMBL" id="JAPFFK010000005">
    <property type="protein sequence ID" value="KAJ6763016.1"/>
    <property type="molecule type" value="Genomic_DNA"/>
</dbReference>
<sequence>MAIPPRLIASSSSSCASTSTNNSSIHIEEGLASKFWIKFMRESVFSMYTPFIISLASGTLKIDSFRHYISQDSHFLKSFAHA</sequence>
<dbReference type="Pfam" id="PF03070">
    <property type="entry name" value="TENA_THI-4"/>
    <property type="match status" value="1"/>
</dbReference>
<keyword evidence="4" id="KW-1185">Reference proteome</keyword>